<protein>
    <recommendedName>
        <fullName evidence="5">Response regulatory domain-containing protein</fullName>
    </recommendedName>
</protein>
<comment type="similarity">
    <text evidence="1">Belongs to the GSP E family.</text>
</comment>
<proteinExistence type="inferred from homology"/>
<evidence type="ECO:0000313" key="7">
    <source>
        <dbReference type="Proteomes" id="UP000231019"/>
    </source>
</evidence>
<dbReference type="PROSITE" id="PS50110">
    <property type="entry name" value="RESPONSE_REGULATORY"/>
    <property type="match status" value="1"/>
</dbReference>
<name>A0A2M7FXY5_9BACT</name>
<organism evidence="6 7">
    <name type="scientific">bacterium (Candidatus Blackallbacteria) CG17_big_fil_post_rev_8_21_14_2_50_48_46</name>
    <dbReference type="NCBI Taxonomy" id="2014261"/>
    <lineage>
        <taxon>Bacteria</taxon>
        <taxon>Candidatus Blackallbacteria</taxon>
    </lineage>
</organism>
<dbReference type="Pfam" id="PF00072">
    <property type="entry name" value="Response_reg"/>
    <property type="match status" value="1"/>
</dbReference>
<dbReference type="InterPro" id="IPR011006">
    <property type="entry name" value="CheY-like_superfamily"/>
</dbReference>
<dbReference type="EMBL" id="PFFQ01000065">
    <property type="protein sequence ID" value="PIW13969.1"/>
    <property type="molecule type" value="Genomic_DNA"/>
</dbReference>
<sequence length="743" mass="83272">MSEDAPLDTTILCIDDSPDILLLAKTILKRSGYRVLTAKGAQAAIEILAKERPQLILLDVLMPDLDGYTLCRKLQNYPVLAKIPIVFVSGQLNTEADQLKAFQAGGVDFIQKPFDSDELLAKVRHYLSTGQIWENKLTKPVLSSQLKKSAHSLSAFKVWLGERLNFSFESLGQMEFLNLSETFLFLEARGMTQQETLRQLGEYLDWSVLEKINPSHLQLGVFPLNFIRSNGVLPLQPVPGEPLTFALSNPFELALIDLLSRYPGSGRALVSPFVLEQSLLASNESEPVPDAPVLGLVSVPTEVNFQQNLMEPVTRFQDLEQELVSLFADTTEPAAPEEIEEESDKENSPFITRLVNRLIENACQMDASDIHIEPQEYEVLVRYRIDGQLREMHRLTPRKLILPLSSRLKIMSNLDIAERRMPQDGRIAFKHYSSKKLDVDLRLSTIPSQFGESIVMRIIYKQRSQVALTNFGFTSRSLALYREGLRHPYGIVLNVGPTGSGKTTTLYAALNELNTPDRKILTIEDPIEYSIPGIVQVEAHTEIGLSFQRALKAFLRHDPDIILLGEIRDRETAKIAIEASLTGHLVLSTMHTNDAPSTITRFMEMDIPPFMVSASIAMICAQRLIRRLCPDCKEPFEASSLQKQQLKADIKESLILYRSKGCSKCSQSGYRGRIGIHEILLPTEILRESISQGQCTTESVRNLALKHCQMIPLFQDAQAKVISGDTSLEEINSCLLDPERGST</sequence>
<evidence type="ECO:0000256" key="1">
    <source>
        <dbReference type="ARBA" id="ARBA00006611"/>
    </source>
</evidence>
<dbReference type="GO" id="GO:0000160">
    <property type="term" value="P:phosphorelay signal transduction system"/>
    <property type="evidence" value="ECO:0007669"/>
    <property type="project" value="InterPro"/>
</dbReference>
<keyword evidence="4" id="KW-0597">Phosphoprotein</keyword>
<evidence type="ECO:0000313" key="6">
    <source>
        <dbReference type="EMBL" id="PIW13969.1"/>
    </source>
</evidence>
<dbReference type="Gene3D" id="3.40.50.300">
    <property type="entry name" value="P-loop containing nucleotide triphosphate hydrolases"/>
    <property type="match status" value="1"/>
</dbReference>
<feature type="domain" description="Response regulatory" evidence="5">
    <location>
        <begin position="10"/>
        <end position="127"/>
    </location>
</feature>
<dbReference type="PANTHER" id="PTHR30258">
    <property type="entry name" value="TYPE II SECRETION SYSTEM PROTEIN GSPE-RELATED"/>
    <property type="match status" value="1"/>
</dbReference>
<evidence type="ECO:0000256" key="3">
    <source>
        <dbReference type="ARBA" id="ARBA00022840"/>
    </source>
</evidence>
<evidence type="ECO:0000256" key="4">
    <source>
        <dbReference type="PROSITE-ProRule" id="PRU00169"/>
    </source>
</evidence>
<dbReference type="InterPro" id="IPR001789">
    <property type="entry name" value="Sig_transdc_resp-reg_receiver"/>
</dbReference>
<dbReference type="Pfam" id="PF05157">
    <property type="entry name" value="MshEN"/>
    <property type="match status" value="1"/>
</dbReference>
<dbReference type="GO" id="GO:0005524">
    <property type="term" value="F:ATP binding"/>
    <property type="evidence" value="ECO:0007669"/>
    <property type="project" value="UniProtKB-KW"/>
</dbReference>
<dbReference type="Proteomes" id="UP000231019">
    <property type="component" value="Unassembled WGS sequence"/>
</dbReference>
<dbReference type="InterPro" id="IPR037257">
    <property type="entry name" value="T2SS_E_N_sf"/>
</dbReference>
<dbReference type="CDD" id="cd01129">
    <property type="entry name" value="PulE-GspE-like"/>
    <property type="match status" value="1"/>
</dbReference>
<keyword evidence="3" id="KW-0067">ATP-binding</keyword>
<keyword evidence="2" id="KW-0547">Nucleotide-binding</keyword>
<evidence type="ECO:0000259" key="5">
    <source>
        <dbReference type="PROSITE" id="PS50110"/>
    </source>
</evidence>
<accession>A0A2M7FXY5</accession>
<dbReference type="Gene3D" id="3.40.50.2300">
    <property type="match status" value="1"/>
</dbReference>
<dbReference type="Gene3D" id="3.30.450.90">
    <property type="match status" value="1"/>
</dbReference>
<feature type="modified residue" description="4-aspartylphosphate" evidence="4">
    <location>
        <position position="59"/>
    </location>
</feature>
<dbReference type="SUPFAM" id="SSF52540">
    <property type="entry name" value="P-loop containing nucleoside triphosphate hydrolases"/>
    <property type="match status" value="1"/>
</dbReference>
<evidence type="ECO:0000256" key="2">
    <source>
        <dbReference type="ARBA" id="ARBA00022741"/>
    </source>
</evidence>
<dbReference type="AlphaFoldDB" id="A0A2M7FXY5"/>
<dbReference type="PANTHER" id="PTHR30258:SF1">
    <property type="entry name" value="PROTEIN TRANSPORT PROTEIN HOFB HOMOLOG"/>
    <property type="match status" value="1"/>
</dbReference>
<dbReference type="SUPFAM" id="SSF52172">
    <property type="entry name" value="CheY-like"/>
    <property type="match status" value="1"/>
</dbReference>
<dbReference type="InterPro" id="IPR007831">
    <property type="entry name" value="T2SS_GspE_N"/>
</dbReference>
<dbReference type="InterPro" id="IPR027417">
    <property type="entry name" value="P-loop_NTPase"/>
</dbReference>
<dbReference type="GO" id="GO:0005886">
    <property type="term" value="C:plasma membrane"/>
    <property type="evidence" value="ECO:0007669"/>
    <property type="project" value="TreeGrafter"/>
</dbReference>
<dbReference type="Pfam" id="PF00437">
    <property type="entry name" value="T2SSE"/>
    <property type="match status" value="1"/>
</dbReference>
<dbReference type="SMART" id="SM00448">
    <property type="entry name" value="REC"/>
    <property type="match status" value="1"/>
</dbReference>
<reference evidence="6 7" key="1">
    <citation type="submission" date="2017-09" db="EMBL/GenBank/DDBJ databases">
        <title>Depth-based differentiation of microbial function through sediment-hosted aquifers and enrichment of novel symbionts in the deep terrestrial subsurface.</title>
        <authorList>
            <person name="Probst A.J."/>
            <person name="Ladd B."/>
            <person name="Jarett J.K."/>
            <person name="Geller-Mcgrath D.E."/>
            <person name="Sieber C.M."/>
            <person name="Emerson J.B."/>
            <person name="Anantharaman K."/>
            <person name="Thomas B.C."/>
            <person name="Malmstrom R."/>
            <person name="Stieglmeier M."/>
            <person name="Klingl A."/>
            <person name="Woyke T."/>
            <person name="Ryan C.M."/>
            <person name="Banfield J.F."/>
        </authorList>
    </citation>
    <scope>NUCLEOTIDE SEQUENCE [LARGE SCALE GENOMIC DNA]</scope>
    <source>
        <strain evidence="6">CG17_big_fil_post_rev_8_21_14_2_50_48_46</strain>
    </source>
</reference>
<dbReference type="InterPro" id="IPR001482">
    <property type="entry name" value="T2SS/T4SS_dom"/>
</dbReference>
<comment type="caution">
    <text evidence="6">The sequence shown here is derived from an EMBL/GenBank/DDBJ whole genome shotgun (WGS) entry which is preliminary data.</text>
</comment>
<dbReference type="GO" id="GO:0016887">
    <property type="term" value="F:ATP hydrolysis activity"/>
    <property type="evidence" value="ECO:0007669"/>
    <property type="project" value="TreeGrafter"/>
</dbReference>
<dbReference type="SUPFAM" id="SSF160246">
    <property type="entry name" value="EspE N-terminal domain-like"/>
    <property type="match status" value="1"/>
</dbReference>
<gene>
    <name evidence="6" type="ORF">COW36_23290</name>
</gene>
<dbReference type="PROSITE" id="PS00662">
    <property type="entry name" value="T2SP_E"/>
    <property type="match status" value="1"/>
</dbReference>